<dbReference type="GO" id="GO:0005634">
    <property type="term" value="C:nucleus"/>
    <property type="evidence" value="ECO:0007669"/>
    <property type="project" value="UniProtKB-SubCell"/>
</dbReference>
<dbReference type="GO" id="GO:0006355">
    <property type="term" value="P:regulation of DNA-templated transcription"/>
    <property type="evidence" value="ECO:0007669"/>
    <property type="project" value="UniProtKB-UniRule"/>
</dbReference>
<accession>A0AAN9E918</accession>
<reference evidence="8 9" key="1">
    <citation type="submission" date="2024-01" db="EMBL/GenBank/DDBJ databases">
        <title>The genomes of 5 underutilized Papilionoideae crops provide insights into root nodulation and disease resistanc.</title>
        <authorList>
            <person name="Yuan L."/>
        </authorList>
    </citation>
    <scope>NUCLEOTIDE SEQUENCE [LARGE SCALE GENOMIC DNA]</scope>
    <source>
        <strain evidence="8">ZHUSHIDOU_FW_LH</strain>
        <tissue evidence="8">Leaf</tissue>
    </source>
</reference>
<dbReference type="PROSITE" id="PS50966">
    <property type="entry name" value="ZF_SWIM"/>
    <property type="match status" value="1"/>
</dbReference>
<evidence type="ECO:0000256" key="6">
    <source>
        <dbReference type="RuleBase" id="RU367018"/>
    </source>
</evidence>
<dbReference type="Pfam" id="PF04434">
    <property type="entry name" value="SWIM"/>
    <property type="match status" value="1"/>
</dbReference>
<sequence>MSEGRCETVSISEGRLTISISEDGNSLHPEINAAESSDGCSSKNICQDGLEDNESMALSENEFVNENSDDGECDLADFFRLDNSEDIGSICFEMLRRSEMIQFHFKSLDIAYEFYNEYARATGFSVRKNKSYYGSLGDVVWKSFVHGKVLEGRTIKILKTNREGNQEQSQGYKRKQMYNQLIKQRQQQEGDAHATLRLLGLVRHFEHCLNYIRNNEVEADLRSLDEIPVLKTSVPSIELFATKVYTRAIFYKFREVLLGLGSVYIDGSRKTSSSVIFAVNKFSQRSRRSQRNVSWFPSTNEFKCSCQGLQSNGYPCVHIICVLMKLQIHVLPGSLIWNRWRINAKEGLDQNVQQGGGCDLRNRLNRITSLKRCARRLFSIVGCSLEDYHEIRELLNVNADILLSNNQSTVNVGESERNCSDQHVKDPTRVRTKGCGTYAVVRGRKKKIQKCGSCRQDGHNIRCCPVEALKRNFTHTYEDSESEVMTILSVLVGWAFPNLNAWLDNVEVDPRYVALSFVATNDEEEIQELTSKDIGTMKRRIANVLEILYVVQISLIHCFSKS</sequence>
<comment type="similarity">
    <text evidence="1 6">Belongs to the FHY3/FAR1 family.</text>
</comment>
<proteinExistence type="inferred from homology"/>
<comment type="caution">
    <text evidence="8">The sequence shown here is derived from an EMBL/GenBank/DDBJ whole genome shotgun (WGS) entry which is preliminary data.</text>
</comment>
<keyword evidence="2 6" id="KW-0479">Metal-binding</keyword>
<evidence type="ECO:0000256" key="4">
    <source>
        <dbReference type="ARBA" id="ARBA00022833"/>
    </source>
</evidence>
<dbReference type="Proteomes" id="UP001372338">
    <property type="component" value="Unassembled WGS sequence"/>
</dbReference>
<comment type="function">
    <text evidence="6">Putative transcription activator involved in regulating light control of development.</text>
</comment>
<dbReference type="InterPro" id="IPR006564">
    <property type="entry name" value="Znf_PMZ"/>
</dbReference>
<evidence type="ECO:0000313" key="9">
    <source>
        <dbReference type="Proteomes" id="UP001372338"/>
    </source>
</evidence>
<gene>
    <name evidence="8" type="ORF">RIF29_34579</name>
</gene>
<evidence type="ECO:0000256" key="1">
    <source>
        <dbReference type="ARBA" id="ARBA00005889"/>
    </source>
</evidence>
<protein>
    <recommendedName>
        <fullName evidence="6">Protein FAR1-RELATED SEQUENCE</fullName>
    </recommendedName>
</protein>
<dbReference type="EMBL" id="JAYWIO010000007">
    <property type="protein sequence ID" value="KAK7251410.1"/>
    <property type="molecule type" value="Genomic_DNA"/>
</dbReference>
<keyword evidence="3 5" id="KW-0863">Zinc-finger</keyword>
<dbReference type="PANTHER" id="PTHR31669">
    <property type="entry name" value="PROTEIN FAR1-RELATED SEQUENCE 10-RELATED"/>
    <property type="match status" value="1"/>
</dbReference>
<evidence type="ECO:0000256" key="3">
    <source>
        <dbReference type="ARBA" id="ARBA00022771"/>
    </source>
</evidence>
<dbReference type="InterPro" id="IPR007527">
    <property type="entry name" value="Znf_SWIM"/>
</dbReference>
<feature type="domain" description="SWIM-type" evidence="7">
    <location>
        <begin position="289"/>
        <end position="327"/>
    </location>
</feature>
<keyword evidence="6" id="KW-0539">Nucleus</keyword>
<dbReference type="PANTHER" id="PTHR31669:SF292">
    <property type="entry name" value="OS02G0262500 PROTEIN"/>
    <property type="match status" value="1"/>
</dbReference>
<organism evidence="8 9">
    <name type="scientific">Crotalaria pallida</name>
    <name type="common">Smooth rattlebox</name>
    <name type="synonym">Crotalaria striata</name>
    <dbReference type="NCBI Taxonomy" id="3830"/>
    <lineage>
        <taxon>Eukaryota</taxon>
        <taxon>Viridiplantae</taxon>
        <taxon>Streptophyta</taxon>
        <taxon>Embryophyta</taxon>
        <taxon>Tracheophyta</taxon>
        <taxon>Spermatophyta</taxon>
        <taxon>Magnoliopsida</taxon>
        <taxon>eudicotyledons</taxon>
        <taxon>Gunneridae</taxon>
        <taxon>Pentapetalae</taxon>
        <taxon>rosids</taxon>
        <taxon>fabids</taxon>
        <taxon>Fabales</taxon>
        <taxon>Fabaceae</taxon>
        <taxon>Papilionoideae</taxon>
        <taxon>50 kb inversion clade</taxon>
        <taxon>genistoids sensu lato</taxon>
        <taxon>core genistoids</taxon>
        <taxon>Crotalarieae</taxon>
        <taxon>Crotalaria</taxon>
    </lineage>
</organism>
<evidence type="ECO:0000256" key="2">
    <source>
        <dbReference type="ARBA" id="ARBA00022723"/>
    </source>
</evidence>
<dbReference type="GO" id="GO:0008270">
    <property type="term" value="F:zinc ion binding"/>
    <property type="evidence" value="ECO:0007669"/>
    <property type="project" value="UniProtKB-UniRule"/>
</dbReference>
<dbReference type="AlphaFoldDB" id="A0AAN9E918"/>
<evidence type="ECO:0000313" key="8">
    <source>
        <dbReference type="EMBL" id="KAK7251410.1"/>
    </source>
</evidence>
<evidence type="ECO:0000259" key="7">
    <source>
        <dbReference type="PROSITE" id="PS50966"/>
    </source>
</evidence>
<keyword evidence="4 6" id="KW-0862">Zinc</keyword>
<name>A0AAN9E918_CROPI</name>
<evidence type="ECO:0000256" key="5">
    <source>
        <dbReference type="PROSITE-ProRule" id="PRU00325"/>
    </source>
</evidence>
<dbReference type="SMART" id="SM00575">
    <property type="entry name" value="ZnF_PMZ"/>
    <property type="match status" value="1"/>
</dbReference>
<keyword evidence="9" id="KW-1185">Reference proteome</keyword>
<comment type="subcellular location">
    <subcellularLocation>
        <location evidence="6">Nucleus</location>
    </subcellularLocation>
</comment>
<dbReference type="InterPro" id="IPR031052">
    <property type="entry name" value="FHY3/FAR1"/>
</dbReference>